<dbReference type="Pfam" id="PF13573">
    <property type="entry name" value="SprB"/>
    <property type="match status" value="1"/>
</dbReference>
<dbReference type="InterPro" id="IPR025667">
    <property type="entry name" value="SprB_repeat"/>
</dbReference>
<evidence type="ECO:0000313" key="1">
    <source>
        <dbReference type="EMBL" id="AYB33874.1"/>
    </source>
</evidence>
<protein>
    <recommendedName>
        <fullName evidence="3">SprB repeat-containing protein</fullName>
    </recommendedName>
</protein>
<evidence type="ECO:0008006" key="3">
    <source>
        <dbReference type="Google" id="ProtNLM"/>
    </source>
</evidence>
<keyword evidence="2" id="KW-1185">Reference proteome</keyword>
<dbReference type="KEGG" id="chk:D4L85_26315"/>
<reference evidence="2" key="1">
    <citation type="submission" date="2018-09" db="EMBL/GenBank/DDBJ databases">
        <title>Chryseolinea sp. KIS68-18 isolated from soil.</title>
        <authorList>
            <person name="Weon H.-Y."/>
            <person name="Kwon S.-W."/>
            <person name="Lee S.A."/>
        </authorList>
    </citation>
    <scope>NUCLEOTIDE SEQUENCE [LARGE SCALE GENOMIC DNA]</scope>
    <source>
        <strain evidence="2">KIS68-18</strain>
    </source>
</reference>
<dbReference type="AlphaFoldDB" id="A0A385SSM6"/>
<name>A0A385SSM6_9BACT</name>
<proteinExistence type="predicted"/>
<gene>
    <name evidence="1" type="ORF">D4L85_26315</name>
</gene>
<dbReference type="RefSeq" id="WP_119757101.1">
    <property type="nucleotide sequence ID" value="NZ_CP032382.1"/>
</dbReference>
<dbReference type="PROSITE" id="PS51257">
    <property type="entry name" value="PROKAR_LIPOPROTEIN"/>
    <property type="match status" value="1"/>
</dbReference>
<dbReference type="OrthoDB" id="1524994at2"/>
<sequence>MQKFWFGLAVAFGVMACSNDEDPVDCEKSGLILSLGTVVNASQCGVPDGSLKVFGSGGKEPYQFSIKNGPTQDNGQFNNLPAGLYTIVLTDANACNTTIDNVYIKAQDFSFTADITDDNSCLGSNGAVTLQVSSGNPPYLFAIGTSDFSENNTFTGLPVGYQTIVVKDNAGCTVNLGITISRGFSGTSWANDIKPIIETKCSVSGCHDGTRPDLRVFANAKANAKNMKLKTQDRSMPKEGSLTDAEIQLIACWVDDGALAN</sequence>
<dbReference type="EMBL" id="CP032382">
    <property type="protein sequence ID" value="AYB33874.1"/>
    <property type="molecule type" value="Genomic_DNA"/>
</dbReference>
<accession>A0A385SSM6</accession>
<organism evidence="1 2">
    <name type="scientific">Chryseolinea soli</name>
    <dbReference type="NCBI Taxonomy" id="2321403"/>
    <lineage>
        <taxon>Bacteria</taxon>
        <taxon>Pseudomonadati</taxon>
        <taxon>Bacteroidota</taxon>
        <taxon>Cytophagia</taxon>
        <taxon>Cytophagales</taxon>
        <taxon>Fulvivirgaceae</taxon>
        <taxon>Chryseolinea</taxon>
    </lineage>
</organism>
<evidence type="ECO:0000313" key="2">
    <source>
        <dbReference type="Proteomes" id="UP000266183"/>
    </source>
</evidence>
<dbReference type="Proteomes" id="UP000266183">
    <property type="component" value="Chromosome"/>
</dbReference>
<dbReference type="Gene3D" id="2.60.40.740">
    <property type="match status" value="1"/>
</dbReference>